<dbReference type="RefSeq" id="WP_211428403.1">
    <property type="nucleotide sequence ID" value="NZ_CP072648.1"/>
</dbReference>
<gene>
    <name evidence="1" type="ORF">J8C06_09180</name>
</gene>
<dbReference type="Pfam" id="PF13671">
    <property type="entry name" value="AAA_33"/>
    <property type="match status" value="1"/>
</dbReference>
<dbReference type="InterPro" id="IPR027417">
    <property type="entry name" value="P-loop_NTPase"/>
</dbReference>
<name>A0ABX8B6B8_9BACT</name>
<proteinExistence type="predicted"/>
<dbReference type="EMBL" id="CP072648">
    <property type="protein sequence ID" value="QUW02513.1"/>
    <property type="molecule type" value="Genomic_DNA"/>
</dbReference>
<dbReference type="SUPFAM" id="SSF52540">
    <property type="entry name" value="P-loop containing nucleoside triphosphate hydrolases"/>
    <property type="match status" value="1"/>
</dbReference>
<protein>
    <submittedName>
        <fullName evidence="1">AAA family ATPase</fullName>
    </submittedName>
</protein>
<evidence type="ECO:0000313" key="2">
    <source>
        <dbReference type="Proteomes" id="UP000676506"/>
    </source>
</evidence>
<dbReference type="PANTHER" id="PTHR12435">
    <property type="match status" value="1"/>
</dbReference>
<accession>A0ABX8B6B8</accession>
<dbReference type="InterPro" id="IPR017101">
    <property type="entry name" value="P-loop_ATP/GTP-bd_All4644_prd"/>
</dbReference>
<keyword evidence="2" id="KW-1185">Reference proteome</keyword>
<dbReference type="Gene3D" id="3.40.50.300">
    <property type="entry name" value="P-loop containing nucleotide triphosphate hydrolases"/>
    <property type="match status" value="1"/>
</dbReference>
<reference evidence="1 2" key="1">
    <citation type="submission" date="2021-03" db="EMBL/GenBank/DDBJ databases">
        <title>Genomic and phenotypic characterization of Chloracidobacterium isolates provides evidence for multiple species.</title>
        <authorList>
            <person name="Saini M.K."/>
            <person name="Costas A.M.G."/>
            <person name="Tank M."/>
            <person name="Bryant D.A."/>
        </authorList>
    </citation>
    <scope>NUCLEOTIDE SEQUENCE [LARGE SCALE GENOMIC DNA]</scope>
    <source>
        <strain evidence="1 2">BV2-C</strain>
    </source>
</reference>
<dbReference type="PIRSF" id="PIRSF037081">
    <property type="entry name" value="P-loop_All4644_prd"/>
    <property type="match status" value="1"/>
</dbReference>
<dbReference type="Proteomes" id="UP000676506">
    <property type="component" value="Chromosome 1"/>
</dbReference>
<organism evidence="1 2">
    <name type="scientific">Chloracidobacterium validum</name>
    <dbReference type="NCBI Taxonomy" id="2821543"/>
    <lineage>
        <taxon>Bacteria</taxon>
        <taxon>Pseudomonadati</taxon>
        <taxon>Acidobacteriota</taxon>
        <taxon>Terriglobia</taxon>
        <taxon>Terriglobales</taxon>
        <taxon>Acidobacteriaceae</taxon>
        <taxon>Chloracidobacterium</taxon>
    </lineage>
</organism>
<sequence>MRLPIPPRTLVALAGASGSGKTTFAHRHFAPTEVLSSDAFRRLVSDDENDQSATEDAFDALYFIAARRLARGRLVVIDATHSHATARARLRAFATAQGVEVLLIVFDLPLETCLAGNAARMTRSVPPFVIERQHAALRQACPTLADEGFSTVVLLETWEAVASVVVVREP</sequence>
<evidence type="ECO:0000313" key="1">
    <source>
        <dbReference type="EMBL" id="QUW02513.1"/>
    </source>
</evidence>